<dbReference type="EMBL" id="CP035033">
    <property type="protein sequence ID" value="QAB15750.1"/>
    <property type="molecule type" value="Genomic_DNA"/>
</dbReference>
<evidence type="ECO:0000256" key="3">
    <source>
        <dbReference type="ARBA" id="ARBA00022898"/>
    </source>
</evidence>
<dbReference type="InterPro" id="IPR043131">
    <property type="entry name" value="BCAT-like_N"/>
</dbReference>
<dbReference type="InterPro" id="IPR036038">
    <property type="entry name" value="Aminotransferase-like"/>
</dbReference>
<organism evidence="13 14">
    <name type="scientific">Hydrogenovibrio thermophilus</name>
    <dbReference type="NCBI Taxonomy" id="265883"/>
    <lineage>
        <taxon>Bacteria</taxon>
        <taxon>Pseudomonadati</taxon>
        <taxon>Pseudomonadota</taxon>
        <taxon>Gammaproteobacteria</taxon>
        <taxon>Thiotrichales</taxon>
        <taxon>Piscirickettsiaceae</taxon>
        <taxon>Hydrogenovibrio</taxon>
    </lineage>
</organism>
<evidence type="ECO:0000256" key="9">
    <source>
        <dbReference type="ARBA" id="ARBA00069174"/>
    </source>
</evidence>
<dbReference type="Gene3D" id="3.30.470.10">
    <property type="match status" value="1"/>
</dbReference>
<comment type="pathway">
    <text evidence="5">Cofactor biosynthesis; tetrahydrofolate biosynthesis; 4-aminobenzoate from chorismate: step 2/2.</text>
</comment>
<dbReference type="InterPro" id="IPR043132">
    <property type="entry name" value="BCAT-like_C"/>
</dbReference>
<dbReference type="InterPro" id="IPR001544">
    <property type="entry name" value="Aminotrans_IV"/>
</dbReference>
<evidence type="ECO:0000256" key="2">
    <source>
        <dbReference type="ARBA" id="ARBA00009320"/>
    </source>
</evidence>
<dbReference type="FunFam" id="3.20.10.10:FF:000002">
    <property type="entry name" value="D-alanine aminotransferase"/>
    <property type="match status" value="1"/>
</dbReference>
<dbReference type="GO" id="GO:0008696">
    <property type="term" value="F:4-amino-4-deoxychorismate lyase activity"/>
    <property type="evidence" value="ECO:0007669"/>
    <property type="project" value="UniProtKB-EC"/>
</dbReference>
<keyword evidence="3 12" id="KW-0663">Pyridoxal phosphate</keyword>
<dbReference type="RefSeq" id="WP_128385123.1">
    <property type="nucleotide sequence ID" value="NZ_CP035033.1"/>
</dbReference>
<dbReference type="EC" id="4.1.3.38" evidence="6"/>
<dbReference type="GO" id="GO:0005829">
    <property type="term" value="C:cytosol"/>
    <property type="evidence" value="ECO:0007669"/>
    <property type="project" value="TreeGrafter"/>
</dbReference>
<evidence type="ECO:0000256" key="7">
    <source>
        <dbReference type="ARBA" id="ARBA00049529"/>
    </source>
</evidence>
<protein>
    <recommendedName>
        <fullName evidence="9">Aminodeoxychorismate lyase</fullName>
        <ecNumber evidence="6">4.1.3.38</ecNumber>
    </recommendedName>
    <alternativeName>
        <fullName evidence="10">4-amino-4-deoxychorismate lyase</fullName>
    </alternativeName>
</protein>
<comment type="cofactor">
    <cofactor evidence="1 12">
        <name>pyridoxal 5'-phosphate</name>
        <dbReference type="ChEBI" id="CHEBI:597326"/>
    </cofactor>
</comment>
<keyword evidence="14" id="KW-1185">Reference proteome</keyword>
<dbReference type="GO" id="GO:0046656">
    <property type="term" value="P:folic acid biosynthetic process"/>
    <property type="evidence" value="ECO:0007669"/>
    <property type="project" value="UniProtKB-KW"/>
</dbReference>
<evidence type="ECO:0000313" key="13">
    <source>
        <dbReference type="EMBL" id="QAB15750.1"/>
    </source>
</evidence>
<evidence type="ECO:0000256" key="11">
    <source>
        <dbReference type="RuleBase" id="RU004106"/>
    </source>
</evidence>
<evidence type="ECO:0000256" key="5">
    <source>
        <dbReference type="ARBA" id="ARBA00035633"/>
    </source>
</evidence>
<evidence type="ECO:0000256" key="4">
    <source>
        <dbReference type="ARBA" id="ARBA00022909"/>
    </source>
</evidence>
<reference evidence="13 14" key="1">
    <citation type="journal article" date="2018" name="Environ. Microbiol.">
        <title>Genomes of ubiquitous marine and hypersaline Hydrogenovibrio, Thiomicrorhabdus and Thiomicrospira spp. encode a diversity of mechanisms to sustain chemolithoautotrophy in heterogeneous environments.</title>
        <authorList>
            <person name="Scott K.M."/>
            <person name="Williams J."/>
            <person name="Porter C.M.B."/>
            <person name="Russel S."/>
            <person name="Harmer T.L."/>
            <person name="Paul J.H."/>
            <person name="Antonen K.M."/>
            <person name="Bridges M.K."/>
            <person name="Camper G.J."/>
            <person name="Campla C.K."/>
            <person name="Casella L.G."/>
            <person name="Chase E."/>
            <person name="Conrad J.W."/>
            <person name="Cruz M.C."/>
            <person name="Dunlap D.S."/>
            <person name="Duran L."/>
            <person name="Fahsbender E.M."/>
            <person name="Goldsmith D.B."/>
            <person name="Keeley R.F."/>
            <person name="Kondoff M.R."/>
            <person name="Kussy B.I."/>
            <person name="Lane M.K."/>
            <person name="Lawler S."/>
            <person name="Leigh B.A."/>
            <person name="Lewis C."/>
            <person name="Lostal L.M."/>
            <person name="Marking D."/>
            <person name="Mancera P.A."/>
            <person name="McClenthan E.C."/>
            <person name="McIntyre E.A."/>
            <person name="Mine J.A."/>
            <person name="Modi S."/>
            <person name="Moore B.D."/>
            <person name="Morgan W.A."/>
            <person name="Nelson K.M."/>
            <person name="Nguyen K.N."/>
            <person name="Ogburn N."/>
            <person name="Parrino D.G."/>
            <person name="Pedapudi A.D."/>
            <person name="Pelham R.P."/>
            <person name="Preece A.M."/>
            <person name="Rampersad E.A."/>
            <person name="Richardson J.C."/>
            <person name="Rodgers C.M."/>
            <person name="Schaffer B.L."/>
            <person name="Sheridan N.E."/>
            <person name="Solone M.R."/>
            <person name="Staley Z.R."/>
            <person name="Tabuchi M."/>
            <person name="Waide R.J."/>
            <person name="Wanjugi P.W."/>
            <person name="Young S."/>
            <person name="Clum A."/>
            <person name="Daum C."/>
            <person name="Huntemann M."/>
            <person name="Ivanova N."/>
            <person name="Kyrpides N."/>
            <person name="Mikhailova N."/>
            <person name="Palaniappan K."/>
            <person name="Pillay M."/>
            <person name="Reddy T.B.K."/>
            <person name="Shapiro N."/>
            <person name="Stamatis D."/>
            <person name="Varghese N."/>
            <person name="Woyke T."/>
            <person name="Boden R."/>
            <person name="Freyermuth S.K."/>
            <person name="Kerfeld C.A."/>
        </authorList>
    </citation>
    <scope>NUCLEOTIDE SEQUENCE [LARGE SCALE GENOMIC DNA]</scope>
    <source>
        <strain evidence="13 14">JR-2</strain>
    </source>
</reference>
<proteinExistence type="inferred from homology"/>
<dbReference type="Gene3D" id="3.20.10.10">
    <property type="entry name" value="D-amino Acid Aminotransferase, subunit A, domain 2"/>
    <property type="match status" value="1"/>
</dbReference>
<evidence type="ECO:0000256" key="6">
    <source>
        <dbReference type="ARBA" id="ARBA00035676"/>
    </source>
</evidence>
<evidence type="ECO:0000256" key="12">
    <source>
        <dbReference type="RuleBase" id="RU004516"/>
    </source>
</evidence>
<dbReference type="CDD" id="cd01558">
    <property type="entry name" value="D-AAT_like"/>
    <property type="match status" value="1"/>
</dbReference>
<dbReference type="PROSITE" id="PS00770">
    <property type="entry name" value="AA_TRANSFER_CLASS_4"/>
    <property type="match status" value="1"/>
</dbReference>
<gene>
    <name evidence="13" type="ORF">EPV75_08750</name>
</gene>
<dbReference type="KEGG" id="htr:EPV75_08750"/>
<evidence type="ECO:0000313" key="14">
    <source>
        <dbReference type="Proteomes" id="UP000285478"/>
    </source>
</evidence>
<evidence type="ECO:0000256" key="8">
    <source>
        <dbReference type="ARBA" id="ARBA00054027"/>
    </source>
</evidence>
<dbReference type="PANTHER" id="PTHR42743:SF10">
    <property type="entry name" value="D-ALANINE AMINOTRANSFERASE"/>
    <property type="match status" value="1"/>
</dbReference>
<comment type="catalytic activity">
    <reaction evidence="7">
        <text>4-amino-4-deoxychorismate = 4-aminobenzoate + pyruvate + H(+)</text>
        <dbReference type="Rhea" id="RHEA:16201"/>
        <dbReference type="ChEBI" id="CHEBI:15361"/>
        <dbReference type="ChEBI" id="CHEBI:15378"/>
        <dbReference type="ChEBI" id="CHEBI:17836"/>
        <dbReference type="ChEBI" id="CHEBI:58406"/>
        <dbReference type="EC" id="4.1.3.38"/>
    </reaction>
</comment>
<dbReference type="SUPFAM" id="SSF56752">
    <property type="entry name" value="D-aminoacid aminotransferase-like PLP-dependent enzymes"/>
    <property type="match status" value="1"/>
</dbReference>
<comment type="function">
    <text evidence="8">Involved in the biosynthesis of p-aminobenzoate (PABA), a precursor of tetrahydrofolate. Converts 4-amino-4-deoxychorismate into 4-aminobenzoate (PABA) and pyruvate.</text>
</comment>
<dbReference type="PANTHER" id="PTHR42743">
    <property type="entry name" value="AMINO-ACID AMINOTRANSFERASE"/>
    <property type="match status" value="1"/>
</dbReference>
<sequence length="293" mass="32850">MGKSGQIAYLNGDFIPIEKAQISPQDRGFLFGDGVYEVIPVYSKRLFTFEPHLKRLKNSLAATDIMNPLDDAGWRKLLQKLVDMHPWPDQFIYLQVTRGVQMQRDHLPADNLTPTLYAYTNELKPVSDDIQIHGIKAVTLDDLRWQHCDIKAITLLPNILMKMTAKQQGADDAILLDRGGFVTEGTSSNVFIVRDGQLQTPPQSTALLSGITRQVILELAEQHNMPFSETPLTLPDLQAADEIWLTSSTKYALPVTQLNGQPVGNGQPGQAWQKMQQHFENAKQAHINKALNQ</sequence>
<dbReference type="InterPro" id="IPR050571">
    <property type="entry name" value="Class-IV_PLP-Dep_Aminotrnsfr"/>
</dbReference>
<comment type="similarity">
    <text evidence="2 11">Belongs to the class-IV pyridoxal-phosphate-dependent aminotransferase family.</text>
</comment>
<evidence type="ECO:0000256" key="10">
    <source>
        <dbReference type="ARBA" id="ARBA00080135"/>
    </source>
</evidence>
<dbReference type="Pfam" id="PF01063">
    <property type="entry name" value="Aminotran_4"/>
    <property type="match status" value="1"/>
</dbReference>
<keyword evidence="4" id="KW-0289">Folate biosynthesis</keyword>
<dbReference type="Proteomes" id="UP000285478">
    <property type="component" value="Chromosome"/>
</dbReference>
<name>A0A410H4L7_9GAMM</name>
<keyword evidence="13" id="KW-0808">Transferase</keyword>
<keyword evidence="13" id="KW-0032">Aminotransferase</keyword>
<dbReference type="GO" id="GO:0008483">
    <property type="term" value="F:transaminase activity"/>
    <property type="evidence" value="ECO:0007669"/>
    <property type="project" value="UniProtKB-KW"/>
</dbReference>
<dbReference type="AlphaFoldDB" id="A0A410H4L7"/>
<accession>A0A410H4L7</accession>
<dbReference type="InterPro" id="IPR018300">
    <property type="entry name" value="Aminotrans_IV_CS"/>
</dbReference>
<dbReference type="GO" id="GO:0008652">
    <property type="term" value="P:amino acid biosynthetic process"/>
    <property type="evidence" value="ECO:0007669"/>
    <property type="project" value="UniProtKB-ARBA"/>
</dbReference>
<evidence type="ECO:0000256" key="1">
    <source>
        <dbReference type="ARBA" id="ARBA00001933"/>
    </source>
</evidence>